<evidence type="ECO:0000313" key="2">
    <source>
        <dbReference type="EMBL" id="SDB81307.1"/>
    </source>
</evidence>
<dbReference type="InterPro" id="IPR041633">
    <property type="entry name" value="Polbeta"/>
</dbReference>
<dbReference type="AlphaFoldDB" id="A0A1G6GH38"/>
<proteinExistence type="predicted"/>
<evidence type="ECO:0000259" key="1">
    <source>
        <dbReference type="Pfam" id="PF18765"/>
    </source>
</evidence>
<dbReference type="OrthoDB" id="9803106at2"/>
<keyword evidence="3" id="KW-1185">Reference proteome</keyword>
<accession>A0A1G6GH38</accession>
<dbReference type="CDD" id="cd05403">
    <property type="entry name" value="NT_KNTase_like"/>
    <property type="match status" value="1"/>
</dbReference>
<name>A0A1G6GH38_9BACT</name>
<dbReference type="InterPro" id="IPR043519">
    <property type="entry name" value="NT_sf"/>
</dbReference>
<dbReference type="STRING" id="1640674.SAMN05216323_100156"/>
<feature type="domain" description="Polymerase beta nucleotidyltransferase" evidence="1">
    <location>
        <begin position="13"/>
        <end position="101"/>
    </location>
</feature>
<dbReference type="SUPFAM" id="SSF81301">
    <property type="entry name" value="Nucleotidyltransferase"/>
    <property type="match status" value="1"/>
</dbReference>
<dbReference type="EMBL" id="FMYP01000001">
    <property type="protein sequence ID" value="SDB81307.1"/>
    <property type="molecule type" value="Genomic_DNA"/>
</dbReference>
<sequence>MPWGISDSLLAAIVSVFVQDTHVRELILFGSRARHTNRPGSDFDFAIKGVNLNLEVLLNLNLALENLNTPYKFDVVIYERITDHNLISEIDTHGVVLMKKENL</sequence>
<gene>
    <name evidence="2" type="ORF">SAMN05216323_100156</name>
</gene>
<protein>
    <submittedName>
        <fullName evidence="2">Nucleotidyltransferase domain-containing protein</fullName>
    </submittedName>
</protein>
<organism evidence="2 3">
    <name type="scientific">Williamwhitmania taraxaci</name>
    <dbReference type="NCBI Taxonomy" id="1640674"/>
    <lineage>
        <taxon>Bacteria</taxon>
        <taxon>Pseudomonadati</taxon>
        <taxon>Bacteroidota</taxon>
        <taxon>Bacteroidia</taxon>
        <taxon>Bacteroidales</taxon>
        <taxon>Williamwhitmaniaceae</taxon>
        <taxon>Williamwhitmania</taxon>
    </lineage>
</organism>
<reference evidence="2 3" key="1">
    <citation type="submission" date="2016-09" db="EMBL/GenBank/DDBJ databases">
        <authorList>
            <person name="Capua I."/>
            <person name="De Benedictis P."/>
            <person name="Joannis T."/>
            <person name="Lombin L.H."/>
            <person name="Cattoli G."/>
        </authorList>
    </citation>
    <scope>NUCLEOTIDE SEQUENCE [LARGE SCALE GENOMIC DNA]</scope>
    <source>
        <strain evidence="2 3">A7P-90m</strain>
    </source>
</reference>
<keyword evidence="2" id="KW-0808">Transferase</keyword>
<dbReference type="Pfam" id="PF18765">
    <property type="entry name" value="Polbeta"/>
    <property type="match status" value="1"/>
</dbReference>
<dbReference type="RefSeq" id="WP_092434001.1">
    <property type="nucleotide sequence ID" value="NZ_FMYP01000001.1"/>
</dbReference>
<evidence type="ECO:0000313" key="3">
    <source>
        <dbReference type="Proteomes" id="UP000199452"/>
    </source>
</evidence>
<dbReference type="Proteomes" id="UP000199452">
    <property type="component" value="Unassembled WGS sequence"/>
</dbReference>
<dbReference type="GO" id="GO:0016740">
    <property type="term" value="F:transferase activity"/>
    <property type="evidence" value="ECO:0007669"/>
    <property type="project" value="UniProtKB-KW"/>
</dbReference>
<dbReference type="Gene3D" id="3.30.460.10">
    <property type="entry name" value="Beta Polymerase, domain 2"/>
    <property type="match status" value="1"/>
</dbReference>